<dbReference type="InterPro" id="IPR001647">
    <property type="entry name" value="HTH_TetR"/>
</dbReference>
<dbReference type="Gene3D" id="1.10.357.10">
    <property type="entry name" value="Tetracycline Repressor, domain 2"/>
    <property type="match status" value="1"/>
</dbReference>
<dbReference type="EMBL" id="RCXL01000004">
    <property type="protein sequence ID" value="RYT77117.1"/>
    <property type="molecule type" value="Genomic_DNA"/>
</dbReference>
<reference evidence="4 7" key="1">
    <citation type="journal article" date="2019" name="Nat. Med.">
        <title>A library of human gut bacterial isolates paired with longitudinal multiomics data enables mechanistic microbiome research.</title>
        <authorList>
            <person name="Poyet M."/>
            <person name="Groussin M."/>
            <person name="Gibbons S.M."/>
            <person name="Avila-Pacheco J."/>
            <person name="Jiang X."/>
            <person name="Kearney S.M."/>
            <person name="Perrotta A.R."/>
            <person name="Berdy B."/>
            <person name="Zhao S."/>
            <person name="Lieberman T.D."/>
            <person name="Swanson P.K."/>
            <person name="Smith M."/>
            <person name="Roesemann S."/>
            <person name="Alexander J.E."/>
            <person name="Rich S.A."/>
            <person name="Livny J."/>
            <person name="Vlamakis H."/>
            <person name="Clish C."/>
            <person name="Bullock K."/>
            <person name="Deik A."/>
            <person name="Scott J."/>
            <person name="Pierce K.A."/>
            <person name="Xavier R.J."/>
            <person name="Alm E.J."/>
        </authorList>
    </citation>
    <scope>NUCLEOTIDE SEQUENCE [LARGE SCALE GENOMIC DNA]</scope>
    <source>
        <strain evidence="4 7">BIOML-A1</strain>
    </source>
</reference>
<dbReference type="GO" id="GO:0003677">
    <property type="term" value="F:DNA binding"/>
    <property type="evidence" value="ECO:0007669"/>
    <property type="project" value="UniProtKB-UniRule"/>
</dbReference>
<organism evidence="5 6">
    <name type="scientific">Bacteroides eggerthii</name>
    <dbReference type="NCBI Taxonomy" id="28111"/>
    <lineage>
        <taxon>Bacteria</taxon>
        <taxon>Pseudomonadati</taxon>
        <taxon>Bacteroidota</taxon>
        <taxon>Bacteroidia</taxon>
        <taxon>Bacteroidales</taxon>
        <taxon>Bacteroidaceae</taxon>
        <taxon>Bacteroides</taxon>
    </lineage>
</organism>
<dbReference type="AlphaFoldDB" id="A0A4Q5H6T5"/>
<evidence type="ECO:0000256" key="2">
    <source>
        <dbReference type="PROSITE-ProRule" id="PRU00335"/>
    </source>
</evidence>
<protein>
    <submittedName>
        <fullName evidence="5">TetR/AcrR family transcriptional regulator</fullName>
    </submittedName>
</protein>
<dbReference type="PANTHER" id="PTHR43479:SF11">
    <property type="entry name" value="ACREF_ENVCD OPERON REPRESSOR-RELATED"/>
    <property type="match status" value="1"/>
</dbReference>
<sequence>MSEYTKHLTPRPELRERIIETAVKAFAAQGIKSITMDDIATSLGISKRTLYEVFPDKETLLEECILRGQKEGDEYLKNVLATSENVLEVLLKCYQRSIEKFHATNKKFFEDIKKYPKAYKLMTKRHDQDSEETVNFFKEGVKQGIFRDDVNFAIINLLVREQIDLLMNTDICKEYSFLEVYESIMFTFLRGISTEKGAHELEVFIREYRKKIISGNSETENKYKGDKTKCDKLSYSA</sequence>
<name>A0A4Q5H6T5_9BACE</name>
<dbReference type="InterPro" id="IPR050624">
    <property type="entry name" value="HTH-type_Tx_Regulator"/>
</dbReference>
<evidence type="ECO:0000313" key="7">
    <source>
        <dbReference type="Proteomes" id="UP000335496"/>
    </source>
</evidence>
<dbReference type="Gene3D" id="1.10.10.60">
    <property type="entry name" value="Homeodomain-like"/>
    <property type="match status" value="1"/>
</dbReference>
<dbReference type="PRINTS" id="PR00455">
    <property type="entry name" value="HTHTETR"/>
</dbReference>
<accession>A0A4Q5H6T5</accession>
<dbReference type="EMBL" id="VVZX01000004">
    <property type="protein sequence ID" value="KAA5275780.1"/>
    <property type="molecule type" value="Genomic_DNA"/>
</dbReference>
<dbReference type="PANTHER" id="PTHR43479">
    <property type="entry name" value="ACREF/ENVCD OPERON REPRESSOR-RELATED"/>
    <property type="match status" value="1"/>
</dbReference>
<dbReference type="PROSITE" id="PS50977">
    <property type="entry name" value="HTH_TETR_2"/>
    <property type="match status" value="1"/>
</dbReference>
<gene>
    <name evidence="5" type="ORF">EAJ03_03560</name>
    <name evidence="4" type="ORF">F2Z23_03555</name>
</gene>
<keyword evidence="1 2" id="KW-0238">DNA-binding</keyword>
<dbReference type="Proteomes" id="UP000335496">
    <property type="component" value="Unassembled WGS sequence"/>
</dbReference>
<evidence type="ECO:0000313" key="5">
    <source>
        <dbReference type="EMBL" id="RYT77117.1"/>
    </source>
</evidence>
<keyword evidence="7" id="KW-1185">Reference proteome</keyword>
<evidence type="ECO:0000256" key="1">
    <source>
        <dbReference type="ARBA" id="ARBA00023125"/>
    </source>
</evidence>
<dbReference type="Proteomes" id="UP000291917">
    <property type="component" value="Unassembled WGS sequence"/>
</dbReference>
<evidence type="ECO:0000313" key="6">
    <source>
        <dbReference type="Proteomes" id="UP000291917"/>
    </source>
</evidence>
<dbReference type="SUPFAM" id="SSF46689">
    <property type="entry name" value="Homeodomain-like"/>
    <property type="match status" value="1"/>
</dbReference>
<evidence type="ECO:0000259" key="3">
    <source>
        <dbReference type="PROSITE" id="PS50977"/>
    </source>
</evidence>
<dbReference type="RefSeq" id="WP_130088884.1">
    <property type="nucleotide sequence ID" value="NZ_RCXL01000004.1"/>
</dbReference>
<reference evidence="5 6" key="2">
    <citation type="journal article" date="2019" name="Science, e1252229">
        <title>Invertible promoters mediate bacterial phase variation, antibiotic resistance, and host adaptation in the gut.</title>
        <authorList>
            <person name="Jiang X."/>
            <person name="Hall A.B."/>
            <person name="Arthur T.D."/>
            <person name="Plichta D.R."/>
            <person name="Covington C.T."/>
            <person name="Poyet M."/>
            <person name="Crothers J."/>
            <person name="Moses P.L."/>
            <person name="Tolonen A.C."/>
            <person name="Vlamakis H."/>
            <person name="Alm E.J."/>
            <person name="Xavier R.J."/>
        </authorList>
    </citation>
    <scope>NUCLEOTIDE SEQUENCE [LARGE SCALE GENOMIC DNA]</scope>
    <source>
        <strain evidence="6">bj_0095</strain>
        <strain evidence="5">Bj_0095</strain>
    </source>
</reference>
<evidence type="ECO:0000313" key="4">
    <source>
        <dbReference type="EMBL" id="KAA5275780.1"/>
    </source>
</evidence>
<dbReference type="Pfam" id="PF00440">
    <property type="entry name" value="TetR_N"/>
    <property type="match status" value="1"/>
</dbReference>
<comment type="caution">
    <text evidence="5">The sequence shown here is derived from an EMBL/GenBank/DDBJ whole genome shotgun (WGS) entry which is preliminary data.</text>
</comment>
<proteinExistence type="predicted"/>
<feature type="DNA-binding region" description="H-T-H motif" evidence="2">
    <location>
        <begin position="35"/>
        <end position="54"/>
    </location>
</feature>
<dbReference type="InterPro" id="IPR009057">
    <property type="entry name" value="Homeodomain-like_sf"/>
</dbReference>
<feature type="domain" description="HTH tetR-type" evidence="3">
    <location>
        <begin position="12"/>
        <end position="72"/>
    </location>
</feature>